<evidence type="ECO:0000313" key="3">
    <source>
        <dbReference type="Proteomes" id="UP000092665"/>
    </source>
</evidence>
<accession>A0A1B8YEV2</accession>
<keyword evidence="1" id="KW-0472">Membrane</keyword>
<feature type="transmembrane region" description="Helical" evidence="1">
    <location>
        <begin position="12"/>
        <end position="33"/>
    </location>
</feature>
<reference evidence="3" key="1">
    <citation type="submission" date="2015-11" db="EMBL/GenBank/DDBJ databases">
        <authorList>
            <person name="Tobias N.J."/>
            <person name="Mishra B."/>
            <person name="Gupta D.K."/>
            <person name="Thines M."/>
            <person name="Stinear T.P."/>
            <person name="Bode H.B."/>
        </authorList>
    </citation>
    <scope>NUCLEOTIDE SEQUENCE [LARGE SCALE GENOMIC DNA]</scope>
    <source>
        <strain evidence="3">PB45.5</strain>
    </source>
</reference>
<dbReference type="EMBL" id="LOIC01000082">
    <property type="protein sequence ID" value="OCA53562.1"/>
    <property type="molecule type" value="Genomic_DNA"/>
</dbReference>
<dbReference type="AlphaFoldDB" id="A0A1B8YEV2"/>
<organism evidence="2 3">
    <name type="scientific">Photorhabdus namnaonensis</name>
    <dbReference type="NCBI Taxonomy" id="1851568"/>
    <lineage>
        <taxon>Bacteria</taxon>
        <taxon>Pseudomonadati</taxon>
        <taxon>Pseudomonadota</taxon>
        <taxon>Gammaproteobacteria</taxon>
        <taxon>Enterobacterales</taxon>
        <taxon>Morganellaceae</taxon>
        <taxon>Photorhabdus</taxon>
    </lineage>
</organism>
<feature type="transmembrane region" description="Helical" evidence="1">
    <location>
        <begin position="53"/>
        <end position="77"/>
    </location>
</feature>
<comment type="caution">
    <text evidence="2">The sequence shown here is derived from an EMBL/GenBank/DDBJ whole genome shotgun (WGS) entry which is preliminary data.</text>
</comment>
<keyword evidence="3" id="KW-1185">Reference proteome</keyword>
<evidence type="ECO:0000256" key="1">
    <source>
        <dbReference type="SAM" id="Phobius"/>
    </source>
</evidence>
<evidence type="ECO:0000313" key="2">
    <source>
        <dbReference type="EMBL" id="OCA53562.1"/>
    </source>
</evidence>
<keyword evidence="1" id="KW-1133">Transmembrane helix</keyword>
<name>A0A1B8YEV2_9GAMM</name>
<feature type="transmembrane region" description="Helical" evidence="1">
    <location>
        <begin position="114"/>
        <end position="136"/>
    </location>
</feature>
<keyword evidence="1" id="KW-0812">Transmembrane</keyword>
<sequence>MNILINTVNFIMLSLFLVSMFLLLSLFIFYGINKKSFIEIRDEYIKNGFLIPQIIYVISFSGFYGSYYLSCFLYQIITRRKTIISRAFIGNSIPQEAYEFAKSIPKKLASIMIIYYYLFSVSIFLFILSCLILLLYKYLTNT</sequence>
<dbReference type="Proteomes" id="UP000092665">
    <property type="component" value="Unassembled WGS sequence"/>
</dbReference>
<proteinExistence type="predicted"/>
<protein>
    <submittedName>
        <fullName evidence="2">Uncharacterized protein</fullName>
    </submittedName>
</protein>
<gene>
    <name evidence="2" type="ORF">Phpb_03620</name>
</gene>